<sequence>MLPAIKTKSFLPIFGCFPFLISCGKTSTTGDSVNETVDQNDAALKFLIEDMTLAHEAKPKGVPYADWVDGPRIGYGNSPPDGWTAMMPWGQVYVDETGFQAGNVRFQIRNLQTWYLSKSQGKWLPWRNSSDIDGANYTEDFQDDVNLPADIRIETANGGGISSTLIPGHNFHFWSAEGRVGINPDDIDAVWSAVDARLILENPDGVDERDSARLMMSVGADYWLDLSAPWDQWTTNGDIFIGRFRYMTSEWQRFHAHTLTEEQIEKGLLPPFRVE</sequence>
<gene>
    <name evidence="1" type="ORF">FGM00_09740</name>
</gene>
<dbReference type="Proteomes" id="UP000310017">
    <property type="component" value="Chromosome"/>
</dbReference>
<name>A0A5B7SU29_9FLAO</name>
<dbReference type="RefSeq" id="WP_138852725.1">
    <property type="nucleotide sequence ID" value="NZ_CP040710.1"/>
</dbReference>
<dbReference type="EMBL" id="CP040710">
    <property type="protein sequence ID" value="QCX00380.1"/>
    <property type="molecule type" value="Genomic_DNA"/>
</dbReference>
<proteinExistence type="predicted"/>
<reference evidence="1 2" key="1">
    <citation type="submission" date="2019-05" db="EMBL/GenBank/DDBJ databases">
        <title>Genome sequencing of F202Z8.</title>
        <authorList>
            <person name="Kwon Y.M."/>
        </authorList>
    </citation>
    <scope>NUCLEOTIDE SEQUENCE [LARGE SCALE GENOMIC DNA]</scope>
    <source>
        <strain evidence="1 2">F202Z8</strain>
    </source>
</reference>
<evidence type="ECO:0000313" key="1">
    <source>
        <dbReference type="EMBL" id="QCX00380.1"/>
    </source>
</evidence>
<evidence type="ECO:0000313" key="2">
    <source>
        <dbReference type="Proteomes" id="UP000310017"/>
    </source>
</evidence>
<dbReference type="AlphaFoldDB" id="A0A5B7SU29"/>
<organism evidence="1 2">
    <name type="scientific">Aggregatimonas sangjinii</name>
    <dbReference type="NCBI Taxonomy" id="2583587"/>
    <lineage>
        <taxon>Bacteria</taxon>
        <taxon>Pseudomonadati</taxon>
        <taxon>Bacteroidota</taxon>
        <taxon>Flavobacteriia</taxon>
        <taxon>Flavobacteriales</taxon>
        <taxon>Flavobacteriaceae</taxon>
        <taxon>Aggregatimonas</taxon>
    </lineage>
</organism>
<dbReference type="PROSITE" id="PS51257">
    <property type="entry name" value="PROKAR_LIPOPROTEIN"/>
    <property type="match status" value="1"/>
</dbReference>
<keyword evidence="2" id="KW-1185">Reference proteome</keyword>
<dbReference type="OrthoDB" id="1433682at2"/>
<dbReference type="KEGG" id="asag:FGM00_09740"/>
<protein>
    <submittedName>
        <fullName evidence="1">Uncharacterized protein</fullName>
    </submittedName>
</protein>
<accession>A0A5B7SU29</accession>